<dbReference type="InterPro" id="IPR025337">
    <property type="entry name" value="Questin_oxidase-like"/>
</dbReference>
<dbReference type="PANTHER" id="PTHR35870">
    <property type="entry name" value="PROTEIN, PUTATIVE (AFU_ORTHOLOGUE AFUA_5G03330)-RELATED"/>
    <property type="match status" value="1"/>
</dbReference>
<reference evidence="2" key="1">
    <citation type="journal article" date="2020" name="Stud. Mycol.">
        <title>101 Dothideomycetes genomes: a test case for predicting lifestyles and emergence of pathogens.</title>
        <authorList>
            <person name="Haridas S."/>
            <person name="Albert R."/>
            <person name="Binder M."/>
            <person name="Bloem J."/>
            <person name="Labutti K."/>
            <person name="Salamov A."/>
            <person name="Andreopoulos B."/>
            <person name="Baker S."/>
            <person name="Barry K."/>
            <person name="Bills G."/>
            <person name="Bluhm B."/>
            <person name="Cannon C."/>
            <person name="Castanera R."/>
            <person name="Culley D."/>
            <person name="Daum C."/>
            <person name="Ezra D."/>
            <person name="Gonzalez J."/>
            <person name="Henrissat B."/>
            <person name="Kuo A."/>
            <person name="Liang C."/>
            <person name="Lipzen A."/>
            <person name="Lutzoni F."/>
            <person name="Magnuson J."/>
            <person name="Mondo S."/>
            <person name="Nolan M."/>
            <person name="Ohm R."/>
            <person name="Pangilinan J."/>
            <person name="Park H.-J."/>
            <person name="Ramirez L."/>
            <person name="Alfaro M."/>
            <person name="Sun H."/>
            <person name="Tritt A."/>
            <person name="Yoshinaga Y."/>
            <person name="Zwiers L.-H."/>
            <person name="Turgeon B."/>
            <person name="Goodwin S."/>
            <person name="Spatafora J."/>
            <person name="Crous P."/>
            <person name="Grigoriev I."/>
        </authorList>
    </citation>
    <scope>NUCLEOTIDE SEQUENCE</scope>
    <source>
        <strain evidence="2">HMLAC05119</strain>
    </source>
</reference>
<dbReference type="GO" id="GO:0016491">
    <property type="term" value="F:oxidoreductase activity"/>
    <property type="evidence" value="ECO:0007669"/>
    <property type="project" value="UniProtKB-KW"/>
</dbReference>
<evidence type="ECO:0000313" key="3">
    <source>
        <dbReference type="Proteomes" id="UP000800096"/>
    </source>
</evidence>
<accession>A0A6A5QDU1</accession>
<dbReference type="AlphaFoldDB" id="A0A6A5QDU1"/>
<dbReference type="Proteomes" id="UP000800096">
    <property type="component" value="Unassembled WGS sequence"/>
</dbReference>
<evidence type="ECO:0000313" key="2">
    <source>
        <dbReference type="EMBL" id="KAF1912387.1"/>
    </source>
</evidence>
<keyword evidence="3" id="KW-1185">Reference proteome</keyword>
<name>A0A6A5QDU1_AMPQU</name>
<dbReference type="EMBL" id="ML979140">
    <property type="protein sequence ID" value="KAF1912387.1"/>
    <property type="molecule type" value="Genomic_DNA"/>
</dbReference>
<protein>
    <submittedName>
        <fullName evidence="2">Uncharacterized protein</fullName>
    </submittedName>
</protein>
<organism evidence="2 3">
    <name type="scientific">Ampelomyces quisqualis</name>
    <name type="common">Powdery mildew agent</name>
    <dbReference type="NCBI Taxonomy" id="50730"/>
    <lineage>
        <taxon>Eukaryota</taxon>
        <taxon>Fungi</taxon>
        <taxon>Dikarya</taxon>
        <taxon>Ascomycota</taxon>
        <taxon>Pezizomycotina</taxon>
        <taxon>Dothideomycetes</taxon>
        <taxon>Pleosporomycetidae</taxon>
        <taxon>Pleosporales</taxon>
        <taxon>Pleosporineae</taxon>
        <taxon>Phaeosphaeriaceae</taxon>
        <taxon>Ampelomyces</taxon>
    </lineage>
</organism>
<gene>
    <name evidence="2" type="ORF">BDU57DRAFT_522614</name>
</gene>
<keyword evidence="1" id="KW-0560">Oxidoreductase</keyword>
<dbReference type="PANTHER" id="PTHR35870:SF6">
    <property type="entry name" value="MGS207 PROTEIN"/>
    <property type="match status" value="1"/>
</dbReference>
<sequence>MFTLPKISVPSFLHVGGGSYPKVELPSVEIHDIETAAEKRPRTLKHLLKANHANYSIIYNDLRYHNHTPHILGSAYILGGTAEHLNELYEKAADELEPWKDSPGEISKDDWRDFLGKREYQRAFIDFFEDQLVSNRYDLQELLDEYLLGGKQPLINGLVSGLAHPLIHLGYAYELDSKTVAIEALALGACFYSPLHKYIDDLKYSTPSAHRGGEGNKTTLLDLLNKVRQEKRFDGLYEHGSGDINKVLEEREEAFLEYWNGWDICSPTEQFQEAQAVAAAMLMETPQPAKGKFDFFFVHVLTSSHAIRILVPLVPAKFHVSLLRQWWLFALAVYIAQTRPEMKHDRIENYNAQGQNWKHVVHSALEGPHATDAHYVKSLRSLQVCAETWGDENKYFEKAAIKFADEFGGWGGFGTAEDAGYPTKQ</sequence>
<evidence type="ECO:0000256" key="1">
    <source>
        <dbReference type="ARBA" id="ARBA00023002"/>
    </source>
</evidence>
<proteinExistence type="predicted"/>
<dbReference type="Pfam" id="PF14027">
    <property type="entry name" value="Questin_oxidase"/>
    <property type="match status" value="1"/>
</dbReference>
<dbReference type="OrthoDB" id="10265971at2759"/>